<keyword evidence="1" id="KW-0732">Signal</keyword>
<organism evidence="2 3">
    <name type="scientific">Sulfobacillus benefaciens</name>
    <dbReference type="NCBI Taxonomy" id="453960"/>
    <lineage>
        <taxon>Bacteria</taxon>
        <taxon>Bacillati</taxon>
        <taxon>Bacillota</taxon>
        <taxon>Clostridia</taxon>
        <taxon>Eubacteriales</taxon>
        <taxon>Clostridiales Family XVII. Incertae Sedis</taxon>
        <taxon>Sulfobacillus</taxon>
    </lineage>
</organism>
<evidence type="ECO:0008006" key="4">
    <source>
        <dbReference type="Google" id="ProtNLM"/>
    </source>
</evidence>
<sequence length="164" mass="17105">MGHKRLAIVTALALFTVAGCGSLSSATATPIIANTTAKPTAPSPSSSVFLKSGQTWQSLANNTITPRETIEITSSTNDRVVANLYISESGSLIDGTIKGTGLHDGHSIRFTGSISEPGLFANSNLAVSMQIREVSANTIDVSQTVHGSLINTYTNQPFRLTPGS</sequence>
<dbReference type="EMBL" id="PXYW01000086">
    <property type="protein sequence ID" value="PSR29724.1"/>
    <property type="molecule type" value="Genomic_DNA"/>
</dbReference>
<dbReference type="Proteomes" id="UP000242972">
    <property type="component" value="Unassembled WGS sequence"/>
</dbReference>
<comment type="caution">
    <text evidence="2">The sequence shown here is derived from an EMBL/GenBank/DDBJ whole genome shotgun (WGS) entry which is preliminary data.</text>
</comment>
<dbReference type="PROSITE" id="PS51257">
    <property type="entry name" value="PROKAR_LIPOPROTEIN"/>
    <property type="match status" value="1"/>
</dbReference>
<accession>A0A2T2X5F0</accession>
<name>A0A2T2X5F0_9FIRM</name>
<feature type="signal peptide" evidence="1">
    <location>
        <begin position="1"/>
        <end position="28"/>
    </location>
</feature>
<protein>
    <recommendedName>
        <fullName evidence="4">Bacterial spore germination immunoglobulin-like domain-containing protein</fullName>
    </recommendedName>
</protein>
<reference evidence="2 3" key="1">
    <citation type="journal article" date="2014" name="BMC Genomics">
        <title>Comparison of environmental and isolate Sulfobacillus genomes reveals diverse carbon, sulfur, nitrogen, and hydrogen metabolisms.</title>
        <authorList>
            <person name="Justice N.B."/>
            <person name="Norman A."/>
            <person name="Brown C.T."/>
            <person name="Singh A."/>
            <person name="Thomas B.C."/>
            <person name="Banfield J.F."/>
        </authorList>
    </citation>
    <scope>NUCLEOTIDE SEQUENCE [LARGE SCALE GENOMIC DNA]</scope>
    <source>
        <strain evidence="2">AMDSBA4</strain>
    </source>
</reference>
<evidence type="ECO:0000256" key="1">
    <source>
        <dbReference type="SAM" id="SignalP"/>
    </source>
</evidence>
<proteinExistence type="predicted"/>
<dbReference type="AlphaFoldDB" id="A0A2T2X5F0"/>
<evidence type="ECO:0000313" key="2">
    <source>
        <dbReference type="EMBL" id="PSR29724.1"/>
    </source>
</evidence>
<evidence type="ECO:0000313" key="3">
    <source>
        <dbReference type="Proteomes" id="UP000242972"/>
    </source>
</evidence>
<feature type="chain" id="PRO_5039083801" description="Bacterial spore germination immunoglobulin-like domain-containing protein" evidence="1">
    <location>
        <begin position="29"/>
        <end position="164"/>
    </location>
</feature>
<gene>
    <name evidence="2" type="ORF">C7B46_18375</name>
</gene>